<evidence type="ECO:0000313" key="4">
    <source>
        <dbReference type="Proteomes" id="UP000008311"/>
    </source>
</evidence>
<dbReference type="eggNOG" id="KOG4197">
    <property type="taxonomic scope" value="Eukaryota"/>
</dbReference>
<dbReference type="NCBIfam" id="TIGR00756">
    <property type="entry name" value="PPR"/>
    <property type="match status" value="4"/>
</dbReference>
<dbReference type="PANTHER" id="PTHR47926:SF347">
    <property type="entry name" value="PENTATRICOPEPTIDE REPEAT-CONTAINING PROTEIN"/>
    <property type="match status" value="1"/>
</dbReference>
<feature type="repeat" description="PPR" evidence="2">
    <location>
        <begin position="34"/>
        <end position="68"/>
    </location>
</feature>
<protein>
    <submittedName>
        <fullName evidence="3">Pentatricopeptide repeat-containing protein, putative</fullName>
    </submittedName>
</protein>
<evidence type="ECO:0000256" key="1">
    <source>
        <dbReference type="ARBA" id="ARBA00022737"/>
    </source>
</evidence>
<evidence type="ECO:0000313" key="3">
    <source>
        <dbReference type="EMBL" id="EEF34024.1"/>
    </source>
</evidence>
<dbReference type="Proteomes" id="UP000008311">
    <property type="component" value="Unassembled WGS sequence"/>
</dbReference>
<dbReference type="PROSITE" id="PS51375">
    <property type="entry name" value="PPR"/>
    <property type="match status" value="4"/>
</dbReference>
<sequence length="324" mass="36523">MRNVFSWNLVIGGLLNGQQVDLAKEVFRQMSDRDIVSWTIMVSGFARVGRITEAREFFEEMPVKDVRAWNALMVGYMENQQADMAEVLFQTLPERDSDSWKHFINGLLCCQRVNDAVRYFIVMPQKCKKPWNLVLLGLIRSGHVEAAHGFLEKLPHHDVVSWTNVLVGYFGLGEVGSDATVWNVIICGLGENNHGEEGLKFFVRIKDLGPSPDAATFTSILIICSNLPASHLGGQIHAEMIKTCFDHDWWTKPTDEHYACLIDLLRRFGLIDEAMTFLNQMRADGIEVPISVWGALLGACRIHKNIALGEIAEMYLSVGRRTDA</sequence>
<dbReference type="GO" id="GO:0003723">
    <property type="term" value="F:RNA binding"/>
    <property type="evidence" value="ECO:0007669"/>
    <property type="project" value="InterPro"/>
</dbReference>
<dbReference type="Gene3D" id="1.25.40.10">
    <property type="entry name" value="Tetratricopeptide repeat domain"/>
    <property type="match status" value="3"/>
</dbReference>
<reference evidence="4" key="1">
    <citation type="journal article" date="2010" name="Nat. Biotechnol.">
        <title>Draft genome sequence of the oilseed species Ricinus communis.</title>
        <authorList>
            <person name="Chan A.P."/>
            <person name="Crabtree J."/>
            <person name="Zhao Q."/>
            <person name="Lorenzi H."/>
            <person name="Orvis J."/>
            <person name="Puiu D."/>
            <person name="Melake-Berhan A."/>
            <person name="Jones K.M."/>
            <person name="Redman J."/>
            <person name="Chen G."/>
            <person name="Cahoon E.B."/>
            <person name="Gedil M."/>
            <person name="Stanke M."/>
            <person name="Haas B.J."/>
            <person name="Wortman J.R."/>
            <person name="Fraser-Liggett C.M."/>
            <person name="Ravel J."/>
            <person name="Rabinowicz P.D."/>
        </authorList>
    </citation>
    <scope>NUCLEOTIDE SEQUENCE [LARGE SCALE GENOMIC DNA]</scope>
    <source>
        <strain evidence="4">cv. Hale</strain>
    </source>
</reference>
<evidence type="ECO:0000256" key="2">
    <source>
        <dbReference type="PROSITE-ProRule" id="PRU00708"/>
    </source>
</evidence>
<keyword evidence="4" id="KW-1185">Reference proteome</keyword>
<dbReference type="InParanoid" id="B9SQT3"/>
<keyword evidence="1" id="KW-0677">Repeat</keyword>
<dbReference type="InterPro" id="IPR002885">
    <property type="entry name" value="PPR_rpt"/>
</dbReference>
<feature type="repeat" description="PPR" evidence="2">
    <location>
        <begin position="3"/>
        <end position="33"/>
    </location>
</feature>
<accession>B9SQT3</accession>
<proteinExistence type="predicted"/>
<dbReference type="EMBL" id="EQ974090">
    <property type="protein sequence ID" value="EEF34024.1"/>
    <property type="molecule type" value="Genomic_DNA"/>
</dbReference>
<organism evidence="3 4">
    <name type="scientific">Ricinus communis</name>
    <name type="common">Castor bean</name>
    <dbReference type="NCBI Taxonomy" id="3988"/>
    <lineage>
        <taxon>Eukaryota</taxon>
        <taxon>Viridiplantae</taxon>
        <taxon>Streptophyta</taxon>
        <taxon>Embryophyta</taxon>
        <taxon>Tracheophyta</taxon>
        <taxon>Spermatophyta</taxon>
        <taxon>Magnoliopsida</taxon>
        <taxon>eudicotyledons</taxon>
        <taxon>Gunneridae</taxon>
        <taxon>Pentapetalae</taxon>
        <taxon>rosids</taxon>
        <taxon>fabids</taxon>
        <taxon>Malpighiales</taxon>
        <taxon>Euphorbiaceae</taxon>
        <taxon>Acalyphoideae</taxon>
        <taxon>Acalypheae</taxon>
        <taxon>Ricinus</taxon>
    </lineage>
</organism>
<dbReference type="InterPro" id="IPR046960">
    <property type="entry name" value="PPR_At4g14850-like_plant"/>
</dbReference>
<feature type="repeat" description="PPR" evidence="2">
    <location>
        <begin position="254"/>
        <end position="288"/>
    </location>
</feature>
<gene>
    <name evidence="3" type="ORF">RCOM_1217390</name>
</gene>
<dbReference type="InterPro" id="IPR011990">
    <property type="entry name" value="TPR-like_helical_dom_sf"/>
</dbReference>
<dbReference type="GO" id="GO:0009451">
    <property type="term" value="P:RNA modification"/>
    <property type="evidence" value="ECO:0007669"/>
    <property type="project" value="InterPro"/>
</dbReference>
<feature type="repeat" description="PPR" evidence="2">
    <location>
        <begin position="178"/>
        <end position="212"/>
    </location>
</feature>
<dbReference type="AlphaFoldDB" id="B9SQT3"/>
<dbReference type="PANTHER" id="PTHR47926">
    <property type="entry name" value="PENTATRICOPEPTIDE REPEAT-CONTAINING PROTEIN"/>
    <property type="match status" value="1"/>
</dbReference>
<dbReference type="Pfam" id="PF01535">
    <property type="entry name" value="PPR"/>
    <property type="match status" value="5"/>
</dbReference>
<name>B9SQT3_RICCO</name>